<dbReference type="Proteomes" id="UP001599542">
    <property type="component" value="Unassembled WGS sequence"/>
</dbReference>
<evidence type="ECO:0000313" key="1">
    <source>
        <dbReference type="EMBL" id="MFE1353785.1"/>
    </source>
</evidence>
<gene>
    <name evidence="1" type="ORF">ACFW6T_17535</name>
</gene>
<organism evidence="1 2">
    <name type="scientific">Kitasatospora phosalacinea</name>
    <dbReference type="NCBI Taxonomy" id="2065"/>
    <lineage>
        <taxon>Bacteria</taxon>
        <taxon>Bacillati</taxon>
        <taxon>Actinomycetota</taxon>
        <taxon>Actinomycetes</taxon>
        <taxon>Kitasatosporales</taxon>
        <taxon>Streptomycetaceae</taxon>
        <taxon>Kitasatospora</taxon>
    </lineage>
</organism>
<dbReference type="EMBL" id="JBHYPX010000033">
    <property type="protein sequence ID" value="MFE1353785.1"/>
    <property type="molecule type" value="Genomic_DNA"/>
</dbReference>
<dbReference type="RefSeq" id="WP_380325880.1">
    <property type="nucleotide sequence ID" value="NZ_JBHYPW010000031.1"/>
</dbReference>
<proteinExistence type="predicted"/>
<evidence type="ECO:0008006" key="3">
    <source>
        <dbReference type="Google" id="ProtNLM"/>
    </source>
</evidence>
<dbReference type="SUPFAM" id="SSF53795">
    <property type="entry name" value="PEP carboxykinase-like"/>
    <property type="match status" value="1"/>
</dbReference>
<dbReference type="Gene3D" id="3.40.50.300">
    <property type="entry name" value="P-loop containing nucleotide triphosphate hydrolases"/>
    <property type="match status" value="1"/>
</dbReference>
<comment type="caution">
    <text evidence="1">The sequence shown here is derived from an EMBL/GenBank/DDBJ whole genome shotgun (WGS) entry which is preliminary data.</text>
</comment>
<reference evidence="1 2" key="1">
    <citation type="submission" date="2024-09" db="EMBL/GenBank/DDBJ databases">
        <title>The Natural Products Discovery Center: Release of the First 8490 Sequenced Strains for Exploring Actinobacteria Biosynthetic Diversity.</title>
        <authorList>
            <person name="Kalkreuter E."/>
            <person name="Kautsar S.A."/>
            <person name="Yang D."/>
            <person name="Bader C.D."/>
            <person name="Teijaro C.N."/>
            <person name="Fluegel L."/>
            <person name="Davis C.M."/>
            <person name="Simpson J.R."/>
            <person name="Lauterbach L."/>
            <person name="Steele A.D."/>
            <person name="Gui C."/>
            <person name="Meng S."/>
            <person name="Li G."/>
            <person name="Viehrig K."/>
            <person name="Ye F."/>
            <person name="Su P."/>
            <person name="Kiefer A.F."/>
            <person name="Nichols A."/>
            <person name="Cepeda A.J."/>
            <person name="Yan W."/>
            <person name="Fan B."/>
            <person name="Jiang Y."/>
            <person name="Adhikari A."/>
            <person name="Zheng C.-J."/>
            <person name="Schuster L."/>
            <person name="Cowan T.M."/>
            <person name="Smanski M.J."/>
            <person name="Chevrette M.G."/>
            <person name="De Carvalho L.P.S."/>
            <person name="Shen B."/>
        </authorList>
    </citation>
    <scope>NUCLEOTIDE SEQUENCE [LARGE SCALE GENOMIC DNA]</scope>
    <source>
        <strain evidence="1 2">NPDC058753</strain>
    </source>
</reference>
<protein>
    <recommendedName>
        <fullName evidence="3">HPr kinase/phosphorylase C-terminal domain-containing protein</fullName>
    </recommendedName>
</protein>
<keyword evidence="2" id="KW-1185">Reference proteome</keyword>
<accession>A0ABW6GM37</accession>
<evidence type="ECO:0000313" key="2">
    <source>
        <dbReference type="Proteomes" id="UP001599542"/>
    </source>
</evidence>
<name>A0ABW6GM37_9ACTN</name>
<dbReference type="InterPro" id="IPR027417">
    <property type="entry name" value="P-loop_NTPase"/>
</dbReference>
<sequence length="283" mass="30479">MNPVTRPRPLLPGPVGTPRALVRYGWLDLHLDATTDHTLLRTLQHGAHLPPAEDTLHLALDEGRLLVDGRPHPTDGTSSLALAEAAYRHLHERLHERADRQGWLRLHAAAVERDGVRLLLAGPSGTGKTTLALHLQRHGWQLLGDEAVYLRGGLTAPLPRRVHVRPATAAALPHLADTPDPVTLPYRPPLLTLDPARLQHGWTPAPAPAAHLVLLRAHHHGPSRLAPATGPDALSALAAEAAPTTHHHANTTAQLAALLRATRCHRLDLGDLQQAADHLAALP</sequence>